<evidence type="ECO:0008006" key="4">
    <source>
        <dbReference type="Google" id="ProtNLM"/>
    </source>
</evidence>
<dbReference type="EMBL" id="KN837464">
    <property type="protein sequence ID" value="KIJ24705.1"/>
    <property type="molecule type" value="Genomic_DNA"/>
</dbReference>
<reference evidence="2 3" key="1">
    <citation type="submission" date="2014-06" db="EMBL/GenBank/DDBJ databases">
        <title>Evolutionary Origins and Diversification of the Mycorrhizal Mutualists.</title>
        <authorList>
            <consortium name="DOE Joint Genome Institute"/>
            <consortium name="Mycorrhizal Genomics Consortium"/>
            <person name="Kohler A."/>
            <person name="Kuo A."/>
            <person name="Nagy L.G."/>
            <person name="Floudas D."/>
            <person name="Copeland A."/>
            <person name="Barry K.W."/>
            <person name="Cichocki N."/>
            <person name="Veneault-Fourrey C."/>
            <person name="LaButti K."/>
            <person name="Lindquist E.A."/>
            <person name="Lipzen A."/>
            <person name="Lundell T."/>
            <person name="Morin E."/>
            <person name="Murat C."/>
            <person name="Riley R."/>
            <person name="Ohm R."/>
            <person name="Sun H."/>
            <person name="Tunlid A."/>
            <person name="Henrissat B."/>
            <person name="Grigoriev I.V."/>
            <person name="Hibbett D.S."/>
            <person name="Martin F."/>
        </authorList>
    </citation>
    <scope>NUCLEOTIDE SEQUENCE [LARGE SCALE GENOMIC DNA]</scope>
    <source>
        <strain evidence="2 3">SS14</strain>
    </source>
</reference>
<evidence type="ECO:0000256" key="1">
    <source>
        <dbReference type="SAM" id="MobiDB-lite"/>
    </source>
</evidence>
<protein>
    <recommendedName>
        <fullName evidence="4">CCHC-type domain-containing protein</fullName>
    </recommendedName>
</protein>
<dbReference type="Proteomes" id="UP000054279">
    <property type="component" value="Unassembled WGS sequence"/>
</dbReference>
<organism evidence="2 3">
    <name type="scientific">Sphaerobolus stellatus (strain SS14)</name>
    <dbReference type="NCBI Taxonomy" id="990650"/>
    <lineage>
        <taxon>Eukaryota</taxon>
        <taxon>Fungi</taxon>
        <taxon>Dikarya</taxon>
        <taxon>Basidiomycota</taxon>
        <taxon>Agaricomycotina</taxon>
        <taxon>Agaricomycetes</taxon>
        <taxon>Phallomycetidae</taxon>
        <taxon>Geastrales</taxon>
        <taxon>Sphaerobolaceae</taxon>
        <taxon>Sphaerobolus</taxon>
    </lineage>
</organism>
<keyword evidence="3" id="KW-1185">Reference proteome</keyword>
<dbReference type="AlphaFoldDB" id="A0A0C9UHK9"/>
<dbReference type="HOGENOM" id="CLU_081065_0_0_1"/>
<sequence length="299" mass="33521">MNEDTPSEMNTGRGFQMRPSNLLDFDGDRVKGQSFLNSCNLYFLIAGCAFHNEQARISWELTFFKSGQAASFADRILRTQASTHVPYFADWKRTSFHSGYVDKANLVVKFKKGLNKSLRTTVVTADPVPAFDDLEAWIEAAQRVVDTRETSKVFEENIRMVEKPTLSGTKPLSVVPRALLAAPPVRTFNYQAHLPINPPVINSCPETNKALDGTVPMDVDRTCGKTSISNIVCRHCGKTCHIARFCNTTFDVRSLTVEEKEELLYGLMADLDMSDTPTVKPAGDEEVIPEWEDFAKRDK</sequence>
<gene>
    <name evidence="2" type="ORF">M422DRAFT_274455</name>
</gene>
<evidence type="ECO:0000313" key="2">
    <source>
        <dbReference type="EMBL" id="KIJ24705.1"/>
    </source>
</evidence>
<name>A0A0C9UHK9_SPHS4</name>
<feature type="region of interest" description="Disordered" evidence="1">
    <location>
        <begin position="277"/>
        <end position="299"/>
    </location>
</feature>
<proteinExistence type="predicted"/>
<evidence type="ECO:0000313" key="3">
    <source>
        <dbReference type="Proteomes" id="UP000054279"/>
    </source>
</evidence>
<accession>A0A0C9UHK9</accession>
<dbReference type="OrthoDB" id="3067544at2759"/>